<keyword evidence="3" id="KW-1185">Reference proteome</keyword>
<sequence>DDFDAFCAIANEQRHATVRVALTESSVTEGSSVDAKGSTSPLPTTPASALPGYGRLPANSSGFIPGGAALHQKFVLINEDGIEVNLDTLTIKVGPTLPTPSLSARQNLSPTPARKTAPMTPEKRQKQLEEEEKEHVKEEEEKEWLRRQEEEEKERLKKEDEARELRRKEKKQKKMT</sequence>
<organism evidence="2 3">
    <name type="scientific">Amanita muscaria (strain Koide BX008)</name>
    <dbReference type="NCBI Taxonomy" id="946122"/>
    <lineage>
        <taxon>Eukaryota</taxon>
        <taxon>Fungi</taxon>
        <taxon>Dikarya</taxon>
        <taxon>Basidiomycota</taxon>
        <taxon>Agaricomycotina</taxon>
        <taxon>Agaricomycetes</taxon>
        <taxon>Agaricomycetidae</taxon>
        <taxon>Agaricales</taxon>
        <taxon>Pluteineae</taxon>
        <taxon>Amanitaceae</taxon>
        <taxon>Amanita</taxon>
    </lineage>
</organism>
<feature type="compositionally biased region" description="Basic and acidic residues" evidence="1">
    <location>
        <begin position="121"/>
        <end position="167"/>
    </location>
</feature>
<evidence type="ECO:0000256" key="1">
    <source>
        <dbReference type="SAM" id="MobiDB-lite"/>
    </source>
</evidence>
<dbReference type="InParanoid" id="A0A0C2VZN5"/>
<dbReference type="Proteomes" id="UP000054549">
    <property type="component" value="Unassembled WGS sequence"/>
</dbReference>
<feature type="compositionally biased region" description="Polar residues" evidence="1">
    <location>
        <begin position="25"/>
        <end position="47"/>
    </location>
</feature>
<dbReference type="AlphaFoldDB" id="A0A0C2VZN5"/>
<feature type="region of interest" description="Disordered" evidence="1">
    <location>
        <begin position="25"/>
        <end position="49"/>
    </location>
</feature>
<accession>A0A0C2VZN5</accession>
<gene>
    <name evidence="2" type="ORF">M378DRAFT_182582</name>
</gene>
<dbReference type="EMBL" id="KN818821">
    <property type="protein sequence ID" value="KIL54312.1"/>
    <property type="molecule type" value="Genomic_DNA"/>
</dbReference>
<evidence type="ECO:0000313" key="3">
    <source>
        <dbReference type="Proteomes" id="UP000054549"/>
    </source>
</evidence>
<proteinExistence type="predicted"/>
<dbReference type="HOGENOM" id="CLU_1528706_0_0_1"/>
<feature type="compositionally biased region" description="Polar residues" evidence="1">
    <location>
        <begin position="99"/>
        <end position="110"/>
    </location>
</feature>
<feature type="non-terminal residue" evidence="2">
    <location>
        <position position="1"/>
    </location>
</feature>
<evidence type="ECO:0000313" key="2">
    <source>
        <dbReference type="EMBL" id="KIL54312.1"/>
    </source>
</evidence>
<protein>
    <submittedName>
        <fullName evidence="2">Uncharacterized protein</fullName>
    </submittedName>
</protein>
<name>A0A0C2VZN5_AMAMK</name>
<reference evidence="2 3" key="1">
    <citation type="submission" date="2014-04" db="EMBL/GenBank/DDBJ databases">
        <title>Evolutionary Origins and Diversification of the Mycorrhizal Mutualists.</title>
        <authorList>
            <consortium name="DOE Joint Genome Institute"/>
            <consortium name="Mycorrhizal Genomics Consortium"/>
            <person name="Kohler A."/>
            <person name="Kuo A."/>
            <person name="Nagy L.G."/>
            <person name="Floudas D."/>
            <person name="Copeland A."/>
            <person name="Barry K.W."/>
            <person name="Cichocki N."/>
            <person name="Veneault-Fourrey C."/>
            <person name="LaButti K."/>
            <person name="Lindquist E.A."/>
            <person name="Lipzen A."/>
            <person name="Lundell T."/>
            <person name="Morin E."/>
            <person name="Murat C."/>
            <person name="Riley R."/>
            <person name="Ohm R."/>
            <person name="Sun H."/>
            <person name="Tunlid A."/>
            <person name="Henrissat B."/>
            <person name="Grigoriev I.V."/>
            <person name="Hibbett D.S."/>
            <person name="Martin F."/>
        </authorList>
    </citation>
    <scope>NUCLEOTIDE SEQUENCE [LARGE SCALE GENOMIC DNA]</scope>
    <source>
        <strain evidence="2 3">Koide BX008</strain>
    </source>
</reference>
<feature type="region of interest" description="Disordered" evidence="1">
    <location>
        <begin position="92"/>
        <end position="176"/>
    </location>
</feature>